<evidence type="ECO:0000313" key="1">
    <source>
        <dbReference type="EMBL" id="TNN61360.1"/>
    </source>
</evidence>
<protein>
    <submittedName>
        <fullName evidence="1">Uncharacterized protein</fullName>
    </submittedName>
</protein>
<dbReference type="EMBL" id="SRLO01000316">
    <property type="protein sequence ID" value="TNN61360.1"/>
    <property type="molecule type" value="Genomic_DNA"/>
</dbReference>
<comment type="caution">
    <text evidence="1">The sequence shown here is derived from an EMBL/GenBank/DDBJ whole genome shotgun (WGS) entry which is preliminary data.</text>
</comment>
<evidence type="ECO:0000313" key="2">
    <source>
        <dbReference type="Proteomes" id="UP000314294"/>
    </source>
</evidence>
<keyword evidence="2" id="KW-1185">Reference proteome</keyword>
<dbReference type="AlphaFoldDB" id="A0A4Z2H786"/>
<accession>A0A4Z2H786</accession>
<organism evidence="1 2">
    <name type="scientific">Liparis tanakae</name>
    <name type="common">Tanaka's snailfish</name>
    <dbReference type="NCBI Taxonomy" id="230148"/>
    <lineage>
        <taxon>Eukaryota</taxon>
        <taxon>Metazoa</taxon>
        <taxon>Chordata</taxon>
        <taxon>Craniata</taxon>
        <taxon>Vertebrata</taxon>
        <taxon>Euteleostomi</taxon>
        <taxon>Actinopterygii</taxon>
        <taxon>Neopterygii</taxon>
        <taxon>Teleostei</taxon>
        <taxon>Neoteleostei</taxon>
        <taxon>Acanthomorphata</taxon>
        <taxon>Eupercaria</taxon>
        <taxon>Perciformes</taxon>
        <taxon>Cottioidei</taxon>
        <taxon>Cottales</taxon>
        <taxon>Liparidae</taxon>
        <taxon>Liparis</taxon>
    </lineage>
</organism>
<proteinExistence type="predicted"/>
<sequence>MATCEPAANGEKNGLSADRANGVYLRADWREGGRRTAAPRRRRATTPPCYTTTLRHAAAAPVDVTVSPLLLYFCSECHI</sequence>
<gene>
    <name evidence="1" type="ORF">EYF80_028377</name>
</gene>
<name>A0A4Z2H786_9TELE</name>
<reference evidence="1 2" key="1">
    <citation type="submission" date="2019-03" db="EMBL/GenBank/DDBJ databases">
        <title>First draft genome of Liparis tanakae, snailfish: a comprehensive survey of snailfish specific genes.</title>
        <authorList>
            <person name="Kim W."/>
            <person name="Song I."/>
            <person name="Jeong J.-H."/>
            <person name="Kim D."/>
            <person name="Kim S."/>
            <person name="Ryu S."/>
            <person name="Song J.Y."/>
            <person name="Lee S.K."/>
        </authorList>
    </citation>
    <scope>NUCLEOTIDE SEQUENCE [LARGE SCALE GENOMIC DNA]</scope>
    <source>
        <tissue evidence="1">Muscle</tissue>
    </source>
</reference>
<dbReference type="Proteomes" id="UP000314294">
    <property type="component" value="Unassembled WGS sequence"/>
</dbReference>